<dbReference type="Pfam" id="PF00646">
    <property type="entry name" value="F-box"/>
    <property type="match status" value="1"/>
</dbReference>
<dbReference type="EMBL" id="WIWT01000009">
    <property type="protein sequence ID" value="KAF3219422.1"/>
    <property type="molecule type" value="Genomic_DNA"/>
</dbReference>
<protein>
    <recommendedName>
        <fullName evidence="2">F-box domain-containing protein</fullName>
    </recommendedName>
</protein>
<organism evidence="3 8">
    <name type="scientific">Orbilia oligospora</name>
    <name type="common">Nematode-trapping fungus</name>
    <name type="synonym">Arthrobotrys oligospora</name>
    <dbReference type="NCBI Taxonomy" id="2813651"/>
    <lineage>
        <taxon>Eukaryota</taxon>
        <taxon>Fungi</taxon>
        <taxon>Dikarya</taxon>
        <taxon>Ascomycota</taxon>
        <taxon>Pezizomycotina</taxon>
        <taxon>Orbiliomycetes</taxon>
        <taxon>Orbiliales</taxon>
        <taxon>Orbiliaceae</taxon>
        <taxon>Orbilia</taxon>
    </lineage>
</organism>
<dbReference type="OrthoDB" id="5336398at2759"/>
<feature type="region of interest" description="Disordered" evidence="1">
    <location>
        <begin position="1"/>
        <end position="24"/>
    </location>
</feature>
<comment type="caution">
    <text evidence="3">The sequence shown here is derived from an EMBL/GenBank/DDBJ whole genome shotgun (WGS) entry which is preliminary data.</text>
</comment>
<feature type="compositionally biased region" description="Polar residues" evidence="1">
    <location>
        <begin position="1"/>
        <end position="12"/>
    </location>
</feature>
<dbReference type="Proteomes" id="UP000472727">
    <property type="component" value="Unassembled WGS sequence"/>
</dbReference>
<gene>
    <name evidence="4" type="ORF">TWF106_002148</name>
    <name evidence="5" type="ORF">TWF191_004889</name>
    <name evidence="3" type="ORF">TWF679_010893</name>
</gene>
<name>A0A6G1M1L3_ORBOL</name>
<evidence type="ECO:0000313" key="6">
    <source>
        <dbReference type="Proteomes" id="UP000472727"/>
    </source>
</evidence>
<dbReference type="Proteomes" id="UP000483672">
    <property type="component" value="Unassembled WGS sequence"/>
</dbReference>
<dbReference type="EMBL" id="WIPF01000024">
    <property type="protein sequence ID" value="KAF3226228.1"/>
    <property type="molecule type" value="Genomic_DNA"/>
</dbReference>
<dbReference type="EMBL" id="WIWS01000014">
    <property type="protein sequence ID" value="KAF3225630.1"/>
    <property type="molecule type" value="Genomic_DNA"/>
</dbReference>
<dbReference type="AlphaFoldDB" id="A0A6G1M1L3"/>
<evidence type="ECO:0000256" key="1">
    <source>
        <dbReference type="SAM" id="MobiDB-lite"/>
    </source>
</evidence>
<dbReference type="InterPro" id="IPR001810">
    <property type="entry name" value="F-box_dom"/>
</dbReference>
<evidence type="ECO:0000313" key="8">
    <source>
        <dbReference type="Proteomes" id="UP000614610"/>
    </source>
</evidence>
<evidence type="ECO:0000313" key="7">
    <source>
        <dbReference type="Proteomes" id="UP000483672"/>
    </source>
</evidence>
<evidence type="ECO:0000259" key="2">
    <source>
        <dbReference type="SMART" id="SM00256"/>
    </source>
</evidence>
<reference evidence="6 7" key="1">
    <citation type="submission" date="2019-06" db="EMBL/GenBank/DDBJ databases">
        <authorList>
            <person name="Palmer J.M."/>
        </authorList>
    </citation>
    <scope>NUCLEOTIDE SEQUENCE</scope>
    <source>
        <strain evidence="4 6">TWF106</strain>
        <strain evidence="5 7">TWF191</strain>
        <strain evidence="3">TWF679</strain>
    </source>
</reference>
<sequence>MEQLSRTRQSESAGYRDMDTDTDTSNDQIMLIRPRQVRVITTLPLEIQSEILSHVSILSDQISISQTCKLWQTIIWEDKSCQRQRYARVSEEVDLHKFIKYDKPSIQWLSCTFENGNVNQYRYKQYEFEDEDEEGDGGTSLRWRWQDLTNFRLLDDPVVSPFCKVPEFFNGERGDKGKNILFVKRIYRWPPSALFFGRRSWEDLNLPEFLGPNTNSRRRGEEEEVDGSELDSKNEECWQSIRISLEFPKCPSSLGVFYRTFAFVPANTTVRGLLQSIVKEIQPVMKKWEFDSSVEHELIFSSIRDLNREFEDDPIDIYLELKCDIPFIPGRDRSWVETTKSANNQSTTSADA</sequence>
<proteinExistence type="predicted"/>
<dbReference type="SMART" id="SM00256">
    <property type="entry name" value="FBOX"/>
    <property type="match status" value="1"/>
</dbReference>
<evidence type="ECO:0000313" key="5">
    <source>
        <dbReference type="EMBL" id="KAF3226228.1"/>
    </source>
</evidence>
<dbReference type="Proteomes" id="UP000614610">
    <property type="component" value="Unassembled WGS sequence"/>
</dbReference>
<feature type="region of interest" description="Disordered" evidence="1">
    <location>
        <begin position="212"/>
        <end position="231"/>
    </location>
</feature>
<dbReference type="CDD" id="cd09917">
    <property type="entry name" value="F-box_SF"/>
    <property type="match status" value="1"/>
</dbReference>
<accession>A0A6G1M1L3</accession>
<evidence type="ECO:0000313" key="4">
    <source>
        <dbReference type="EMBL" id="KAF3225630.1"/>
    </source>
</evidence>
<feature type="domain" description="F-box" evidence="2">
    <location>
        <begin position="43"/>
        <end position="84"/>
    </location>
</feature>
<evidence type="ECO:0000313" key="3">
    <source>
        <dbReference type="EMBL" id="KAF3219422.1"/>
    </source>
</evidence>
<dbReference type="SUPFAM" id="SSF81383">
    <property type="entry name" value="F-box domain"/>
    <property type="match status" value="1"/>
</dbReference>
<dbReference type="InterPro" id="IPR036047">
    <property type="entry name" value="F-box-like_dom_sf"/>
</dbReference>